<dbReference type="PANTHER" id="PTHR45786">
    <property type="entry name" value="DNA BINDING PROTEIN-LIKE"/>
    <property type="match status" value="1"/>
</dbReference>
<dbReference type="AlphaFoldDB" id="A0A2G3A5Q4"/>
<reference evidence="1 2" key="1">
    <citation type="journal article" date="2014" name="Nat. Genet.">
        <title>Genome sequence of the hot pepper provides insights into the evolution of pungency in Capsicum species.</title>
        <authorList>
            <person name="Kim S."/>
            <person name="Park M."/>
            <person name="Yeom S.I."/>
            <person name="Kim Y.M."/>
            <person name="Lee J.M."/>
            <person name="Lee H.A."/>
            <person name="Seo E."/>
            <person name="Choi J."/>
            <person name="Cheong K."/>
            <person name="Kim K.T."/>
            <person name="Jung K."/>
            <person name="Lee G.W."/>
            <person name="Oh S.K."/>
            <person name="Bae C."/>
            <person name="Kim S.B."/>
            <person name="Lee H.Y."/>
            <person name="Kim S.Y."/>
            <person name="Kim M.S."/>
            <person name="Kang B.C."/>
            <person name="Jo Y.D."/>
            <person name="Yang H.B."/>
            <person name="Jeong H.J."/>
            <person name="Kang W.H."/>
            <person name="Kwon J.K."/>
            <person name="Shin C."/>
            <person name="Lim J.Y."/>
            <person name="Park J.H."/>
            <person name="Huh J.H."/>
            <person name="Kim J.S."/>
            <person name="Kim B.D."/>
            <person name="Cohen O."/>
            <person name="Paran I."/>
            <person name="Suh M.C."/>
            <person name="Lee S.B."/>
            <person name="Kim Y.K."/>
            <person name="Shin Y."/>
            <person name="Noh S.J."/>
            <person name="Park J."/>
            <person name="Seo Y.S."/>
            <person name="Kwon S.Y."/>
            <person name="Kim H.A."/>
            <person name="Park J.M."/>
            <person name="Kim H.J."/>
            <person name="Choi S.B."/>
            <person name="Bosland P.W."/>
            <person name="Reeves G."/>
            <person name="Jo S.H."/>
            <person name="Lee B.W."/>
            <person name="Cho H.T."/>
            <person name="Choi H.S."/>
            <person name="Lee M.S."/>
            <person name="Yu Y."/>
            <person name="Do Choi Y."/>
            <person name="Park B.S."/>
            <person name="van Deynze A."/>
            <person name="Ashrafi H."/>
            <person name="Hill T."/>
            <person name="Kim W.T."/>
            <person name="Pai H.S."/>
            <person name="Ahn H.K."/>
            <person name="Yeam I."/>
            <person name="Giovannoni J.J."/>
            <person name="Rose J.K."/>
            <person name="Sorensen I."/>
            <person name="Lee S.J."/>
            <person name="Kim R.W."/>
            <person name="Choi I.Y."/>
            <person name="Choi B.S."/>
            <person name="Lim J.S."/>
            <person name="Lee Y.H."/>
            <person name="Choi D."/>
        </authorList>
    </citation>
    <scope>NUCLEOTIDE SEQUENCE [LARGE SCALE GENOMIC DNA]</scope>
    <source>
        <strain evidence="2">cv. CM334</strain>
    </source>
</reference>
<protein>
    <submittedName>
        <fullName evidence="1">Uncharacterized protein</fullName>
    </submittedName>
</protein>
<evidence type="ECO:0000313" key="2">
    <source>
        <dbReference type="Proteomes" id="UP000222542"/>
    </source>
</evidence>
<keyword evidence="2" id="KW-1185">Reference proteome</keyword>
<comment type="caution">
    <text evidence="1">The sequence shown here is derived from an EMBL/GenBank/DDBJ whole genome shotgun (WGS) entry which is preliminary data.</text>
</comment>
<accession>A0A2G3A5Q4</accession>
<dbReference type="Gramene" id="PHT89579">
    <property type="protein sequence ID" value="PHT89579"/>
    <property type="gene ID" value="T459_04692"/>
</dbReference>
<evidence type="ECO:0000313" key="1">
    <source>
        <dbReference type="EMBL" id="PHT89579.1"/>
    </source>
</evidence>
<sequence length="122" mass="14067">MFAFTSLGVTYDKALAKRYGIHTFRVQGQMYHFIPDLLPSGEKPKNLQLYFYDNESELLNRMSCSTHINESTVHKIMNILSKNPYSIFIKSLMNIPNISDFYIALKCHPALDQRVYNLPSAS</sequence>
<dbReference type="STRING" id="4072.A0A2G3A5Q4"/>
<dbReference type="PANTHER" id="PTHR45786:SF78">
    <property type="entry name" value="ATP-DEPENDENT DNA HELICASE"/>
    <property type="match status" value="1"/>
</dbReference>
<proteinExistence type="predicted"/>
<organism evidence="1 2">
    <name type="scientific">Capsicum annuum</name>
    <name type="common">Capsicum pepper</name>
    <dbReference type="NCBI Taxonomy" id="4072"/>
    <lineage>
        <taxon>Eukaryota</taxon>
        <taxon>Viridiplantae</taxon>
        <taxon>Streptophyta</taxon>
        <taxon>Embryophyta</taxon>
        <taxon>Tracheophyta</taxon>
        <taxon>Spermatophyta</taxon>
        <taxon>Magnoliopsida</taxon>
        <taxon>eudicotyledons</taxon>
        <taxon>Gunneridae</taxon>
        <taxon>Pentapetalae</taxon>
        <taxon>asterids</taxon>
        <taxon>lamiids</taxon>
        <taxon>Solanales</taxon>
        <taxon>Solanaceae</taxon>
        <taxon>Solanoideae</taxon>
        <taxon>Capsiceae</taxon>
        <taxon>Capsicum</taxon>
    </lineage>
</organism>
<gene>
    <name evidence="1" type="ORF">T459_04692</name>
</gene>
<dbReference type="EMBL" id="AYRZ02000002">
    <property type="protein sequence ID" value="PHT89579.1"/>
    <property type="molecule type" value="Genomic_DNA"/>
</dbReference>
<name>A0A2G3A5Q4_CAPAN</name>
<reference evidence="1 2" key="2">
    <citation type="journal article" date="2017" name="Genome Biol.">
        <title>New reference genome sequences of hot pepper reveal the massive evolution of plant disease-resistance genes by retroduplication.</title>
        <authorList>
            <person name="Kim S."/>
            <person name="Park J."/>
            <person name="Yeom S.I."/>
            <person name="Kim Y.M."/>
            <person name="Seo E."/>
            <person name="Kim K.T."/>
            <person name="Kim M.S."/>
            <person name="Lee J.M."/>
            <person name="Cheong K."/>
            <person name="Shin H.S."/>
            <person name="Kim S.B."/>
            <person name="Han K."/>
            <person name="Lee J."/>
            <person name="Park M."/>
            <person name="Lee H.A."/>
            <person name="Lee H.Y."/>
            <person name="Lee Y."/>
            <person name="Oh S."/>
            <person name="Lee J.H."/>
            <person name="Choi E."/>
            <person name="Choi E."/>
            <person name="Lee S.E."/>
            <person name="Jeon J."/>
            <person name="Kim H."/>
            <person name="Choi G."/>
            <person name="Song H."/>
            <person name="Lee J."/>
            <person name="Lee S.C."/>
            <person name="Kwon J.K."/>
            <person name="Lee H.Y."/>
            <person name="Koo N."/>
            <person name="Hong Y."/>
            <person name="Kim R.W."/>
            <person name="Kang W.H."/>
            <person name="Huh J.H."/>
            <person name="Kang B.C."/>
            <person name="Yang T.J."/>
            <person name="Lee Y.H."/>
            <person name="Bennetzen J.L."/>
            <person name="Choi D."/>
        </authorList>
    </citation>
    <scope>NUCLEOTIDE SEQUENCE [LARGE SCALE GENOMIC DNA]</scope>
    <source>
        <strain evidence="2">cv. CM334</strain>
    </source>
</reference>
<dbReference type="Proteomes" id="UP000222542">
    <property type="component" value="Unassembled WGS sequence"/>
</dbReference>